<sequence length="71" mass="7436">MADRFSGATSFPWLIGILLGPDTVCPATVLPAVPDCPEGGHRALRPLYEASAHRYIGPAVAPVLSDCWSGS</sequence>
<evidence type="ECO:0000313" key="2">
    <source>
        <dbReference type="Proteomes" id="UP000663908"/>
    </source>
</evidence>
<dbReference type="Proteomes" id="UP000663908">
    <property type="component" value="Chromosome"/>
</dbReference>
<reference evidence="1 2" key="1">
    <citation type="submission" date="2021-03" db="EMBL/GenBank/DDBJ databases">
        <title>Complete genome sequence of Streptomyces cyanogenus S136, producer of anticancer angucycline landomycin A.</title>
        <authorList>
            <person name="Hrab P."/>
            <person name="Ruckert C."/>
            <person name="Busche T."/>
            <person name="Ostash I."/>
            <person name="Kalinowski J."/>
            <person name="Fedorenko V."/>
            <person name="Yushchuk O."/>
            <person name="Ostash B."/>
        </authorList>
    </citation>
    <scope>NUCLEOTIDE SEQUENCE [LARGE SCALE GENOMIC DNA]</scope>
    <source>
        <strain evidence="1 2">S136</strain>
    </source>
</reference>
<name>A0ABX7TRL9_STRCY</name>
<evidence type="ECO:0000313" key="1">
    <source>
        <dbReference type="EMBL" id="QTD98193.1"/>
    </source>
</evidence>
<protein>
    <recommendedName>
        <fullName evidence="3">Secreted protein</fullName>
    </recommendedName>
</protein>
<organism evidence="1 2">
    <name type="scientific">Streptomyces cyanogenus</name>
    <dbReference type="NCBI Taxonomy" id="80860"/>
    <lineage>
        <taxon>Bacteria</taxon>
        <taxon>Bacillati</taxon>
        <taxon>Actinomycetota</taxon>
        <taxon>Actinomycetes</taxon>
        <taxon>Kitasatosporales</taxon>
        <taxon>Streptomycetaceae</taxon>
        <taxon>Streptomyces</taxon>
    </lineage>
</organism>
<evidence type="ECO:0008006" key="3">
    <source>
        <dbReference type="Google" id="ProtNLM"/>
    </source>
</evidence>
<keyword evidence="2" id="KW-1185">Reference proteome</keyword>
<dbReference type="EMBL" id="CP071839">
    <property type="protein sequence ID" value="QTD98193.1"/>
    <property type="molecule type" value="Genomic_DNA"/>
</dbReference>
<proteinExistence type="predicted"/>
<gene>
    <name evidence="1" type="ORF">S1361_12600</name>
</gene>
<accession>A0ABX7TRL9</accession>